<evidence type="ECO:0000256" key="1">
    <source>
        <dbReference type="SAM" id="MobiDB-lite"/>
    </source>
</evidence>
<gene>
    <name evidence="2" type="ORF">FRC98_13800</name>
</gene>
<accession>A0A5C6XDL2</accession>
<reference evidence="2 3" key="1">
    <citation type="submission" date="2019-08" db="EMBL/GenBank/DDBJ databases">
        <title>Bradymonadales sp. TMQ4.</title>
        <authorList>
            <person name="Liang Q."/>
        </authorList>
    </citation>
    <scope>NUCLEOTIDE SEQUENCE [LARGE SCALE GENOMIC DNA]</scope>
    <source>
        <strain evidence="2 3">TMQ4</strain>
    </source>
</reference>
<dbReference type="OrthoDB" id="5477392at2"/>
<proteinExistence type="predicted"/>
<dbReference type="EMBL" id="VOSM01000006">
    <property type="protein sequence ID" value="TXD36192.1"/>
    <property type="molecule type" value="Genomic_DNA"/>
</dbReference>
<name>A0A5C6XDL2_9DELT</name>
<feature type="region of interest" description="Disordered" evidence="1">
    <location>
        <begin position="24"/>
        <end position="61"/>
    </location>
</feature>
<dbReference type="AlphaFoldDB" id="A0A5C6XDL2"/>
<evidence type="ECO:0000313" key="3">
    <source>
        <dbReference type="Proteomes" id="UP000321412"/>
    </source>
</evidence>
<protein>
    <submittedName>
        <fullName evidence="2">Uncharacterized protein</fullName>
    </submittedName>
</protein>
<sequence>MICLLFVLSACNVDDGAVLNPGYGDDTGHVDEDSGDLDIGYPDTDGPDSAEPDVDVSAPSCEDGVQNGDETGQDCGGDCAPCALGVGCEEGADCESGFCTGNICVDPSCADVQCDEEEACYRAVCYLSCDDADGCDPNSRCYQGACLPLDCSGVMCGSDETCYRGVCYGACSGDQSCSEEGAECLDGSCVVATCDDGLQNGEETDKDCGGSSCDACAVGKMCEVSEDCQAPIESDFGECEFDDANTCALVGTQSRTVTRFTCGDSGTCEAAEGIETRECRREVGEVQCAEPVIGEWSGCEAIAGEPDCSARGERRQVNTSYVCRDGGCEAIVDVRVEACERRTEGLSCDRGRVEGEWSPCARASDTCDSEGLQSREVNEQRCVGGACETSSFVETRTCHVETDGLGCGRSFFGEWSGCRIAVSTCSGSESRTRTDRICQGGSCESMESSEIQACYAEAGTSCMGPIPMDTEECVNGTRMVTTWSSQCDGSGGCTPVSRTYPNGRCVPQVCQPGFGCTTPDGTSGCCTSDGMQCRTDVPCLG</sequence>
<dbReference type="RefSeq" id="WP_146982027.1">
    <property type="nucleotide sequence ID" value="NZ_VOSM01000006.1"/>
</dbReference>
<evidence type="ECO:0000313" key="2">
    <source>
        <dbReference type="EMBL" id="TXD36192.1"/>
    </source>
</evidence>
<keyword evidence="3" id="KW-1185">Reference proteome</keyword>
<feature type="compositionally biased region" description="Acidic residues" evidence="1">
    <location>
        <begin position="45"/>
        <end position="54"/>
    </location>
</feature>
<organism evidence="2 3">
    <name type="scientific">Lujinxingia vulgaris</name>
    <dbReference type="NCBI Taxonomy" id="2600176"/>
    <lineage>
        <taxon>Bacteria</taxon>
        <taxon>Deltaproteobacteria</taxon>
        <taxon>Bradymonadales</taxon>
        <taxon>Lujinxingiaceae</taxon>
        <taxon>Lujinxingia</taxon>
    </lineage>
</organism>
<comment type="caution">
    <text evidence="2">The sequence shown here is derived from an EMBL/GenBank/DDBJ whole genome shotgun (WGS) entry which is preliminary data.</text>
</comment>
<dbReference type="Proteomes" id="UP000321412">
    <property type="component" value="Unassembled WGS sequence"/>
</dbReference>